<gene>
    <name evidence="1" type="ORF">ElyMa_000596700</name>
</gene>
<dbReference type="EMBL" id="BMAT01001167">
    <property type="protein sequence ID" value="GFR81105.1"/>
    <property type="molecule type" value="Genomic_DNA"/>
</dbReference>
<name>A0AAV4G7T2_9GAST</name>
<evidence type="ECO:0000313" key="1">
    <source>
        <dbReference type="EMBL" id="GFR81105.1"/>
    </source>
</evidence>
<reference evidence="1 2" key="1">
    <citation type="journal article" date="2021" name="Elife">
        <title>Chloroplast acquisition without the gene transfer in kleptoplastic sea slugs, Plakobranchus ocellatus.</title>
        <authorList>
            <person name="Maeda T."/>
            <person name="Takahashi S."/>
            <person name="Yoshida T."/>
            <person name="Shimamura S."/>
            <person name="Takaki Y."/>
            <person name="Nagai Y."/>
            <person name="Toyoda A."/>
            <person name="Suzuki Y."/>
            <person name="Arimoto A."/>
            <person name="Ishii H."/>
            <person name="Satoh N."/>
            <person name="Nishiyama T."/>
            <person name="Hasebe M."/>
            <person name="Maruyama T."/>
            <person name="Minagawa J."/>
            <person name="Obokata J."/>
            <person name="Shigenobu S."/>
        </authorList>
    </citation>
    <scope>NUCLEOTIDE SEQUENCE [LARGE SCALE GENOMIC DNA]</scope>
</reference>
<sequence>MRRQALTIVSVQSGCMESSDHTVYQPRNDFSPGWTLTLTKPHWVGVSGQCKEGRQSETNHTWGQVKASATVPDMIMVIMLVDSDHRHGKV</sequence>
<evidence type="ECO:0000313" key="2">
    <source>
        <dbReference type="Proteomes" id="UP000762676"/>
    </source>
</evidence>
<dbReference type="AlphaFoldDB" id="A0AAV4G7T2"/>
<comment type="caution">
    <text evidence="1">The sequence shown here is derived from an EMBL/GenBank/DDBJ whole genome shotgun (WGS) entry which is preliminary data.</text>
</comment>
<keyword evidence="2" id="KW-1185">Reference proteome</keyword>
<accession>A0AAV4G7T2</accession>
<dbReference type="Proteomes" id="UP000762676">
    <property type="component" value="Unassembled WGS sequence"/>
</dbReference>
<protein>
    <submittedName>
        <fullName evidence="1">Uncharacterized protein</fullName>
    </submittedName>
</protein>
<proteinExistence type="predicted"/>
<organism evidence="1 2">
    <name type="scientific">Elysia marginata</name>
    <dbReference type="NCBI Taxonomy" id="1093978"/>
    <lineage>
        <taxon>Eukaryota</taxon>
        <taxon>Metazoa</taxon>
        <taxon>Spiralia</taxon>
        <taxon>Lophotrochozoa</taxon>
        <taxon>Mollusca</taxon>
        <taxon>Gastropoda</taxon>
        <taxon>Heterobranchia</taxon>
        <taxon>Euthyneura</taxon>
        <taxon>Panpulmonata</taxon>
        <taxon>Sacoglossa</taxon>
        <taxon>Placobranchoidea</taxon>
        <taxon>Plakobranchidae</taxon>
        <taxon>Elysia</taxon>
    </lineage>
</organism>